<evidence type="ECO:0000313" key="4">
    <source>
        <dbReference type="Proteomes" id="UP000050430"/>
    </source>
</evidence>
<organism evidence="3 4">
    <name type="scientific">Leptolinea tardivitalis</name>
    <dbReference type="NCBI Taxonomy" id="229920"/>
    <lineage>
        <taxon>Bacteria</taxon>
        <taxon>Bacillati</taxon>
        <taxon>Chloroflexota</taxon>
        <taxon>Anaerolineae</taxon>
        <taxon>Anaerolineales</taxon>
        <taxon>Anaerolineaceae</taxon>
        <taxon>Leptolinea</taxon>
    </lineage>
</organism>
<evidence type="ECO:0000259" key="2">
    <source>
        <dbReference type="PROSITE" id="PS50975"/>
    </source>
</evidence>
<dbReference type="GO" id="GO:0046872">
    <property type="term" value="F:metal ion binding"/>
    <property type="evidence" value="ECO:0007669"/>
    <property type="project" value="InterPro"/>
</dbReference>
<dbReference type="STRING" id="229920.ADM99_13555"/>
<dbReference type="OrthoDB" id="9803907at2"/>
<protein>
    <recommendedName>
        <fullName evidence="2">ATP-grasp domain-containing protein</fullName>
    </recommendedName>
</protein>
<dbReference type="Gene3D" id="3.40.50.20">
    <property type="match status" value="1"/>
</dbReference>
<keyword evidence="1" id="KW-0547">Nucleotide-binding</keyword>
<sequence>METKTTTNEITVLVTGVGAIIGQGIVKSLRKSEKHIRIIGLDKNRQALGQYACDAFFPKPDGDETEPAYVEFWKDLLLNESIDLVLPGLEVDVFFLNQHRQSLGKCGAILGLNRYELIELARDKWLFGLELENSGFEPIPTILTDSWLECVQKLGNPPFLMKPRQGNGSRGIIRLEDRDDFEYWKKKCGPDFMVQKIVGNDEEEFTVGAFGLSHGELLPPIIFRRKLSSAGNTQFAEVVDDAIIAEATNLLGQYFQPIGPTNFQFRKDHNKAFLLEINPRFSSSTSLRAGFGYNEADMAIDYYLYGKKPSVPVITTGQGWRYYEDFFIK</sequence>
<keyword evidence="1" id="KW-0067">ATP-binding</keyword>
<dbReference type="AlphaFoldDB" id="A0A0N8GKN7"/>
<dbReference type="PATRIC" id="fig|229920.5.peg.50"/>
<dbReference type="InterPro" id="IPR048764">
    <property type="entry name" value="PylC_N"/>
</dbReference>
<dbReference type="InterPro" id="IPR011761">
    <property type="entry name" value="ATP-grasp"/>
</dbReference>
<evidence type="ECO:0000313" key="3">
    <source>
        <dbReference type="EMBL" id="KPL70210.1"/>
    </source>
</evidence>
<gene>
    <name evidence="3" type="ORF">ADM99_13555</name>
</gene>
<feature type="domain" description="ATP-grasp" evidence="2">
    <location>
        <begin position="128"/>
        <end position="304"/>
    </location>
</feature>
<evidence type="ECO:0000256" key="1">
    <source>
        <dbReference type="PROSITE-ProRule" id="PRU00409"/>
    </source>
</evidence>
<dbReference type="EMBL" id="LGCK01000014">
    <property type="protein sequence ID" value="KPL70210.1"/>
    <property type="molecule type" value="Genomic_DNA"/>
</dbReference>
<name>A0A0N8GKN7_9CHLR</name>
<accession>A0A0N8GKN7</accession>
<dbReference type="PROSITE" id="PS50975">
    <property type="entry name" value="ATP_GRASP"/>
    <property type="match status" value="1"/>
</dbReference>
<keyword evidence="4" id="KW-1185">Reference proteome</keyword>
<dbReference type="Gene3D" id="3.30.470.20">
    <property type="entry name" value="ATP-grasp fold, B domain"/>
    <property type="match status" value="1"/>
</dbReference>
<dbReference type="Pfam" id="PF15632">
    <property type="entry name" value="ATPgrasp_Ter"/>
    <property type="match status" value="1"/>
</dbReference>
<dbReference type="Pfam" id="PF21360">
    <property type="entry name" value="PylC-like_N"/>
    <property type="match status" value="1"/>
</dbReference>
<proteinExistence type="predicted"/>
<dbReference type="GO" id="GO:0005524">
    <property type="term" value="F:ATP binding"/>
    <property type="evidence" value="ECO:0007669"/>
    <property type="project" value="UniProtKB-UniRule"/>
</dbReference>
<dbReference type="Proteomes" id="UP000050430">
    <property type="component" value="Unassembled WGS sequence"/>
</dbReference>
<reference evidence="3 4" key="1">
    <citation type="submission" date="2015-07" db="EMBL/GenBank/DDBJ databases">
        <title>Genome sequence of Leptolinea tardivitalis DSM 16556.</title>
        <authorList>
            <person name="Hemp J."/>
            <person name="Ward L.M."/>
            <person name="Pace L.A."/>
            <person name="Fischer W.W."/>
        </authorList>
    </citation>
    <scope>NUCLEOTIDE SEQUENCE [LARGE SCALE GENOMIC DNA]</scope>
    <source>
        <strain evidence="3 4">YMTK-2</strain>
    </source>
</reference>
<dbReference type="RefSeq" id="WP_062422063.1">
    <property type="nucleotide sequence ID" value="NZ_BBYA01000010.1"/>
</dbReference>
<comment type="caution">
    <text evidence="3">The sequence shown here is derived from an EMBL/GenBank/DDBJ whole genome shotgun (WGS) entry which is preliminary data.</text>
</comment>
<dbReference type="NCBIfam" id="NF009402">
    <property type="entry name" value="PRK12767.1-1"/>
    <property type="match status" value="1"/>
</dbReference>
<dbReference type="SUPFAM" id="SSF56059">
    <property type="entry name" value="Glutathione synthetase ATP-binding domain-like"/>
    <property type="match status" value="1"/>
</dbReference>